<gene>
    <name evidence="1" type="ORF">BIW11_00359</name>
</gene>
<dbReference type="Proteomes" id="UP000192247">
    <property type="component" value="Unassembled WGS sequence"/>
</dbReference>
<accession>A0A1V9XXD3</accession>
<dbReference type="AlphaFoldDB" id="A0A1V9XXD3"/>
<dbReference type="InParanoid" id="A0A1V9XXD3"/>
<proteinExistence type="predicted"/>
<evidence type="ECO:0000313" key="2">
    <source>
        <dbReference type="Proteomes" id="UP000192247"/>
    </source>
</evidence>
<protein>
    <submittedName>
        <fullName evidence="1">Uncharacterized protein</fullName>
    </submittedName>
</protein>
<comment type="caution">
    <text evidence="1">The sequence shown here is derived from an EMBL/GenBank/DDBJ whole genome shotgun (WGS) entry which is preliminary data.</text>
</comment>
<organism evidence="1 2">
    <name type="scientific">Tropilaelaps mercedesae</name>
    <dbReference type="NCBI Taxonomy" id="418985"/>
    <lineage>
        <taxon>Eukaryota</taxon>
        <taxon>Metazoa</taxon>
        <taxon>Ecdysozoa</taxon>
        <taxon>Arthropoda</taxon>
        <taxon>Chelicerata</taxon>
        <taxon>Arachnida</taxon>
        <taxon>Acari</taxon>
        <taxon>Parasitiformes</taxon>
        <taxon>Mesostigmata</taxon>
        <taxon>Gamasina</taxon>
        <taxon>Dermanyssoidea</taxon>
        <taxon>Laelapidae</taxon>
        <taxon>Tropilaelaps</taxon>
    </lineage>
</organism>
<evidence type="ECO:0000313" key="1">
    <source>
        <dbReference type="EMBL" id="OQR78092.1"/>
    </source>
</evidence>
<reference evidence="1 2" key="1">
    <citation type="journal article" date="2017" name="Gigascience">
        <title>Draft genome of the honey bee ectoparasitic mite, Tropilaelaps mercedesae, is shaped by the parasitic life history.</title>
        <authorList>
            <person name="Dong X."/>
            <person name="Armstrong S.D."/>
            <person name="Xia D."/>
            <person name="Makepeace B.L."/>
            <person name="Darby A.C."/>
            <person name="Kadowaki T."/>
        </authorList>
    </citation>
    <scope>NUCLEOTIDE SEQUENCE [LARGE SCALE GENOMIC DNA]</scope>
    <source>
        <strain evidence="1">Wuxi-XJTLU</strain>
    </source>
</reference>
<dbReference type="OrthoDB" id="6487316at2759"/>
<dbReference type="EMBL" id="MNPL01002643">
    <property type="protein sequence ID" value="OQR78092.1"/>
    <property type="molecule type" value="Genomic_DNA"/>
</dbReference>
<keyword evidence="2" id="KW-1185">Reference proteome</keyword>
<sequence>MALQKEDNYPVLVHRPETTPPDKLASLIAEAGMLYVLSVTQQGTRRLPPPYASECSDYLKDGFTVQMGGYQSQDVCC</sequence>
<name>A0A1V9XXD3_9ACAR</name>